<accession>A0A6J7PA39</accession>
<name>A0A6J7PA39_9ZZZZ</name>
<dbReference type="AlphaFoldDB" id="A0A6J7PA39"/>
<proteinExistence type="predicted"/>
<dbReference type="EMBL" id="CAFBOM010000310">
    <property type="protein sequence ID" value="CAB5001385.1"/>
    <property type="molecule type" value="Genomic_DNA"/>
</dbReference>
<protein>
    <submittedName>
        <fullName evidence="2">Unannotated protein</fullName>
    </submittedName>
</protein>
<feature type="region of interest" description="Disordered" evidence="1">
    <location>
        <begin position="80"/>
        <end position="135"/>
    </location>
</feature>
<reference evidence="2" key="1">
    <citation type="submission" date="2020-05" db="EMBL/GenBank/DDBJ databases">
        <authorList>
            <person name="Chiriac C."/>
            <person name="Salcher M."/>
            <person name="Ghai R."/>
            <person name="Kavagutti S V."/>
        </authorList>
    </citation>
    <scope>NUCLEOTIDE SEQUENCE</scope>
</reference>
<feature type="compositionally biased region" description="Basic and acidic residues" evidence="1">
    <location>
        <begin position="92"/>
        <end position="107"/>
    </location>
</feature>
<evidence type="ECO:0000313" key="2">
    <source>
        <dbReference type="EMBL" id="CAB5001385.1"/>
    </source>
</evidence>
<gene>
    <name evidence="2" type="ORF">UFOPK3957_01600</name>
</gene>
<sequence length="197" mass="21089">MRQLVGEHSLELLLIKAAQEAGRDDNDRAVRAPAGREGIRDVGVGDADPRLVHVGESAEPVNDRVQHWGFLRSDDDRLACREGKGVGEPPLAEEHARADADDDDRVHANGVEDPGEDDIQDAEADDGSGHADGQATVGAVPRLRHWRSAPDCLWLSGGPELALHRLKLGVDLLLAGHRLELSGDPVLAEAGRVLEGT</sequence>
<organism evidence="2">
    <name type="scientific">freshwater metagenome</name>
    <dbReference type="NCBI Taxonomy" id="449393"/>
    <lineage>
        <taxon>unclassified sequences</taxon>
        <taxon>metagenomes</taxon>
        <taxon>ecological metagenomes</taxon>
    </lineage>
</organism>
<evidence type="ECO:0000256" key="1">
    <source>
        <dbReference type="SAM" id="MobiDB-lite"/>
    </source>
</evidence>
<feature type="compositionally biased region" description="Acidic residues" evidence="1">
    <location>
        <begin position="113"/>
        <end position="126"/>
    </location>
</feature>